<dbReference type="AlphaFoldDB" id="A0A840A8V9"/>
<dbReference type="Proteomes" id="UP000553193">
    <property type="component" value="Unassembled WGS sequence"/>
</dbReference>
<dbReference type="SUPFAM" id="SSF53850">
    <property type="entry name" value="Periplasmic binding protein-like II"/>
    <property type="match status" value="1"/>
</dbReference>
<dbReference type="Gene3D" id="3.40.190.10">
    <property type="entry name" value="Periplasmic binding protein-like II"/>
    <property type="match status" value="3"/>
</dbReference>
<dbReference type="RefSeq" id="WP_184381714.1">
    <property type="nucleotide sequence ID" value="NZ_JACIDJ010000001.1"/>
</dbReference>
<dbReference type="InterPro" id="IPR015168">
    <property type="entry name" value="SsuA/THI5"/>
</dbReference>
<evidence type="ECO:0000313" key="3">
    <source>
        <dbReference type="Proteomes" id="UP000553193"/>
    </source>
</evidence>
<dbReference type="EMBL" id="JACIDJ010000001">
    <property type="protein sequence ID" value="MBB3896754.1"/>
    <property type="molecule type" value="Genomic_DNA"/>
</dbReference>
<proteinExistence type="predicted"/>
<evidence type="ECO:0000313" key="2">
    <source>
        <dbReference type="EMBL" id="MBB3896754.1"/>
    </source>
</evidence>
<dbReference type="Pfam" id="PF09084">
    <property type="entry name" value="NMT1"/>
    <property type="match status" value="1"/>
</dbReference>
<evidence type="ECO:0000259" key="1">
    <source>
        <dbReference type="Pfam" id="PF09084"/>
    </source>
</evidence>
<dbReference type="GO" id="GO:0018796">
    <property type="term" value="F:4,5-dihydroxyphthalate decarboxylase activity"/>
    <property type="evidence" value="ECO:0007669"/>
    <property type="project" value="UniProtKB-EC"/>
</dbReference>
<sequence length="277" mass="29415">MSAALHVAIGRTPRTAALFADPTGFALAEMPNITRAFAPMVREGRYEVSELAIATFLMAKAAGAHIVLLPAILSARHPEASLLARRGGPVRNPEDLRGRRVGVRAYSQTTALWLRGILAERHGLPADALRWVTFEDAHVAGYQDPPWCERASASADMTAMLLAGELDAAIFGSEGAGTPDVLPVIADHEAAAAQFIATHGFMPINHVLVARADVAAARPDALSALLARLRAGGIEVHRRAALSAPLAAAARLCQAQGLTERALTLHEIWAGTPDRFR</sequence>
<keyword evidence="3" id="KW-1185">Reference proteome</keyword>
<keyword evidence="2" id="KW-0456">Lyase</keyword>
<organism evidence="2 3">
    <name type="scientific">Roseococcus suduntuyensis</name>
    <dbReference type="NCBI Taxonomy" id="455361"/>
    <lineage>
        <taxon>Bacteria</taxon>
        <taxon>Pseudomonadati</taxon>
        <taxon>Pseudomonadota</taxon>
        <taxon>Alphaproteobacteria</taxon>
        <taxon>Acetobacterales</taxon>
        <taxon>Roseomonadaceae</taxon>
        <taxon>Roseococcus</taxon>
    </lineage>
</organism>
<accession>A0A840A8V9</accession>
<reference evidence="2 3" key="1">
    <citation type="submission" date="2020-08" db="EMBL/GenBank/DDBJ databases">
        <title>Genomic Encyclopedia of Type Strains, Phase IV (KMG-IV): sequencing the most valuable type-strain genomes for metagenomic binning, comparative biology and taxonomic classification.</title>
        <authorList>
            <person name="Goeker M."/>
        </authorList>
    </citation>
    <scope>NUCLEOTIDE SEQUENCE [LARGE SCALE GENOMIC DNA]</scope>
    <source>
        <strain evidence="2 3">DSM 19979</strain>
    </source>
</reference>
<comment type="caution">
    <text evidence="2">The sequence shown here is derived from an EMBL/GenBank/DDBJ whole genome shotgun (WGS) entry which is preliminary data.</text>
</comment>
<name>A0A840A8V9_9PROT</name>
<protein>
    <submittedName>
        <fullName evidence="2">4,5-dihydroxyphthalate decarboxylase</fullName>
        <ecNumber evidence="2">4.1.1.55</ecNumber>
    </submittedName>
</protein>
<feature type="domain" description="SsuA/THI5-like" evidence="1">
    <location>
        <begin position="40"/>
        <end position="132"/>
    </location>
</feature>
<dbReference type="EC" id="4.1.1.55" evidence="2"/>
<gene>
    <name evidence="2" type="ORF">GGQ83_000180</name>
</gene>